<reference evidence="1 2" key="1">
    <citation type="submission" date="2015-04" db="EMBL/GenBank/DDBJ databases">
        <title>The draft genome sequence of Erythrobacter marinus HWDM-33.</title>
        <authorList>
            <person name="Zhuang L."/>
            <person name="Liu Y."/>
            <person name="Shao Z."/>
        </authorList>
    </citation>
    <scope>NUCLEOTIDE SEQUENCE [LARGE SCALE GENOMIC DNA]</scope>
    <source>
        <strain evidence="1 2">HWDM-33</strain>
    </source>
</reference>
<dbReference type="AlphaFoldDB" id="A0A0H0XXF9"/>
<dbReference type="EMBL" id="LBHU01000001">
    <property type="protein sequence ID" value="KLI64975.1"/>
    <property type="molecule type" value="Genomic_DNA"/>
</dbReference>
<organism evidence="1 2">
    <name type="scientific">Aurantiacibacter marinus</name>
    <dbReference type="NCBI Taxonomy" id="874156"/>
    <lineage>
        <taxon>Bacteria</taxon>
        <taxon>Pseudomonadati</taxon>
        <taxon>Pseudomonadota</taxon>
        <taxon>Alphaproteobacteria</taxon>
        <taxon>Sphingomonadales</taxon>
        <taxon>Erythrobacteraceae</taxon>
        <taxon>Aurantiacibacter</taxon>
    </lineage>
</organism>
<dbReference type="RefSeq" id="WP_047092845.1">
    <property type="nucleotide sequence ID" value="NZ_LDCP01000001.1"/>
</dbReference>
<proteinExistence type="predicted"/>
<evidence type="ECO:0000313" key="2">
    <source>
        <dbReference type="Proteomes" id="UP000053455"/>
    </source>
</evidence>
<protein>
    <submittedName>
        <fullName evidence="1">Uncharacterized protein</fullName>
    </submittedName>
</protein>
<comment type="caution">
    <text evidence="1">The sequence shown here is derived from an EMBL/GenBank/DDBJ whole genome shotgun (WGS) entry which is preliminary data.</text>
</comment>
<sequence>MEAIVPVLVGGLLTLAGALVAPFFQRKHEKWRAEREDSQLIREKAAELFDELDRMVAESHSANIAVFRNLAEKNVPPSPLPDLGRIRMLVGIYFPEAMPTVEGYEERCAVVSSSVTKDLDGALKSSDGGDRIKALTAVMVSSQNEETRKFVRNLRAEVAQNIPRLK</sequence>
<gene>
    <name evidence="1" type="ORF">AAV99_05675</name>
</gene>
<accession>A0A0H0XXF9</accession>
<name>A0A0H0XXF9_9SPHN</name>
<dbReference type="PATRIC" id="fig|874156.12.peg.1176"/>
<dbReference type="OrthoDB" id="9991945at2"/>
<keyword evidence="2" id="KW-1185">Reference proteome</keyword>
<dbReference type="STRING" id="874156.GCA_001021555_00138"/>
<dbReference type="Proteomes" id="UP000053455">
    <property type="component" value="Unassembled WGS sequence"/>
</dbReference>
<evidence type="ECO:0000313" key="1">
    <source>
        <dbReference type="EMBL" id="KLI64975.1"/>
    </source>
</evidence>